<dbReference type="PANTHER" id="PTHR43142">
    <property type="entry name" value="CARBOXYLIC ESTER HYDROLASE"/>
    <property type="match status" value="1"/>
</dbReference>
<dbReference type="AlphaFoldDB" id="A0AAN7PHL6"/>
<feature type="region of interest" description="Disordered" evidence="7">
    <location>
        <begin position="133"/>
        <end position="159"/>
    </location>
</feature>
<keyword evidence="8" id="KW-0472">Membrane</keyword>
<evidence type="ECO:0000259" key="9">
    <source>
        <dbReference type="PROSITE" id="PS50157"/>
    </source>
</evidence>
<gene>
    <name evidence="10" type="ORF">RN001_008727</name>
</gene>
<evidence type="ECO:0000313" key="10">
    <source>
        <dbReference type="EMBL" id="KAK4880581.1"/>
    </source>
</evidence>
<dbReference type="Pfam" id="PF00135">
    <property type="entry name" value="COesterase"/>
    <property type="match status" value="1"/>
</dbReference>
<keyword evidence="2" id="KW-0719">Serine esterase</keyword>
<proteinExistence type="inferred from homology"/>
<keyword evidence="8" id="KW-0812">Transmembrane</keyword>
<keyword evidence="4" id="KW-1015">Disulfide bond</keyword>
<dbReference type="PANTHER" id="PTHR43142:SF1">
    <property type="entry name" value="CARBOXYLIC ESTER HYDROLASE"/>
    <property type="match status" value="1"/>
</dbReference>
<evidence type="ECO:0000313" key="11">
    <source>
        <dbReference type="Proteomes" id="UP001353858"/>
    </source>
</evidence>
<dbReference type="InterPro" id="IPR019826">
    <property type="entry name" value="Carboxylesterase_B_AS"/>
</dbReference>
<comment type="caution">
    <text evidence="10">The sequence shown here is derived from an EMBL/GenBank/DDBJ whole genome shotgun (WGS) entry which is preliminary data.</text>
</comment>
<dbReference type="PROSITE" id="PS50157">
    <property type="entry name" value="ZINC_FINGER_C2H2_2"/>
    <property type="match status" value="1"/>
</dbReference>
<evidence type="ECO:0000256" key="5">
    <source>
        <dbReference type="ARBA" id="ARBA00023180"/>
    </source>
</evidence>
<reference evidence="11" key="1">
    <citation type="submission" date="2023-01" db="EMBL/GenBank/DDBJ databases">
        <title>Key to firefly adult light organ development and bioluminescence: homeobox transcription factors regulate luciferase expression and transportation to peroxisome.</title>
        <authorList>
            <person name="Fu X."/>
        </authorList>
    </citation>
    <scope>NUCLEOTIDE SEQUENCE [LARGE SCALE GENOMIC DNA]</scope>
</reference>
<keyword evidence="11" id="KW-1185">Reference proteome</keyword>
<dbReference type="InterPro" id="IPR019819">
    <property type="entry name" value="Carboxylesterase_B_CS"/>
</dbReference>
<dbReference type="EMBL" id="JARPUR010000003">
    <property type="protein sequence ID" value="KAK4880581.1"/>
    <property type="molecule type" value="Genomic_DNA"/>
</dbReference>
<keyword evidence="3" id="KW-0378">Hydrolase</keyword>
<feature type="transmembrane region" description="Helical" evidence="8">
    <location>
        <begin position="247"/>
        <end position="269"/>
    </location>
</feature>
<keyword evidence="6" id="KW-0862">Zinc</keyword>
<keyword evidence="6" id="KW-0863">Zinc-finger</keyword>
<evidence type="ECO:0000256" key="4">
    <source>
        <dbReference type="ARBA" id="ARBA00023157"/>
    </source>
</evidence>
<dbReference type="Gene3D" id="3.40.50.1820">
    <property type="entry name" value="alpha/beta hydrolase"/>
    <property type="match status" value="1"/>
</dbReference>
<evidence type="ECO:0000256" key="7">
    <source>
        <dbReference type="SAM" id="MobiDB-lite"/>
    </source>
</evidence>
<comment type="similarity">
    <text evidence="1">Belongs to the type-B carboxylesterase/lipase family.</text>
</comment>
<evidence type="ECO:0000256" key="8">
    <source>
        <dbReference type="SAM" id="Phobius"/>
    </source>
</evidence>
<name>A0AAN7PHL6_9COLE</name>
<organism evidence="10 11">
    <name type="scientific">Aquatica leii</name>
    <dbReference type="NCBI Taxonomy" id="1421715"/>
    <lineage>
        <taxon>Eukaryota</taxon>
        <taxon>Metazoa</taxon>
        <taxon>Ecdysozoa</taxon>
        <taxon>Arthropoda</taxon>
        <taxon>Hexapoda</taxon>
        <taxon>Insecta</taxon>
        <taxon>Pterygota</taxon>
        <taxon>Neoptera</taxon>
        <taxon>Endopterygota</taxon>
        <taxon>Coleoptera</taxon>
        <taxon>Polyphaga</taxon>
        <taxon>Elateriformia</taxon>
        <taxon>Elateroidea</taxon>
        <taxon>Lampyridae</taxon>
        <taxon>Luciolinae</taxon>
        <taxon>Aquatica</taxon>
    </lineage>
</organism>
<feature type="region of interest" description="Disordered" evidence="7">
    <location>
        <begin position="39"/>
        <end position="78"/>
    </location>
</feature>
<feature type="domain" description="C2H2-type" evidence="9">
    <location>
        <begin position="107"/>
        <end position="135"/>
    </location>
</feature>
<dbReference type="Proteomes" id="UP001353858">
    <property type="component" value="Unassembled WGS sequence"/>
</dbReference>
<evidence type="ECO:0000256" key="3">
    <source>
        <dbReference type="ARBA" id="ARBA00022801"/>
    </source>
</evidence>
<dbReference type="InterPro" id="IPR013087">
    <property type="entry name" value="Znf_C2H2_type"/>
</dbReference>
<evidence type="ECO:0000256" key="1">
    <source>
        <dbReference type="ARBA" id="ARBA00005964"/>
    </source>
</evidence>
<feature type="compositionally biased region" description="Basic and acidic residues" evidence="7">
    <location>
        <begin position="139"/>
        <end position="159"/>
    </location>
</feature>
<sequence length="808" mass="91242">MEENSTTPPLELNSSATNINISIEELVAATVRAMQLQQPKETRTSELTALLPTFEENDEEEVKRPDDDIGSGKNERANEARCDEHDLCQTDQSCDNKSDLKRDDKTKVCHQCGHVFTRSDNLKRHLQNSCKGVAPAPNDEVKKRKFEDGGESSSKKKIDDNKQEVIVNVRCNECQEDVLKAHYRGHLRSNRHKINACRFIDDEGIQIIQSAFQDRLMSYKLSPSNQHVKVVDLMNEFKVILNWDREYLAVVAMLKLTIIFPLLFLFTVIKNSESNPYVKTEQGELIGKLWKSRKGRTFIGFTGIPYAKPPVGSLRFKAPEELETWNGILNATSYHSACLQLGSYNNEDIAVGSEDCLFLNVYTPKISSNDYARSRFSVLFYIHGGSFVANSARPDWLSPEMLLDKDIVLVTVNYRLGPFGFLSTGDNIIPGNSGLKDQNLALKWVKKNILHFGGNPNQITIVGNSAGAASVQFHLMSPLSKNLVQGAIIQSGSALSPFALSSKEEAIENTYKLGKLLGCSTSTINTLIKCLQKVNFADIIKAQPKFMYWGMDSTIAPFRPVVEPQCSDAFITKHPIDILNSNEVANIPVMIGITGEEGSYQAAGITTSSEFINEFNNNFESIVLREFNISSNNKNFVSSIKKFYFNDQEVTNKSKSELSHLYSDGWWLWQLDYTVQKHLLNRESPIYVYLYDYVGSISFVSLYDNSGYDYGVGHTDELFHLLPRNRSFPNYVPTEADNKVTDVMTTLWSNFVHFGDPTPSSNLNMTTWHPVSTGGVEYYYIKDSTNMNMKTRLLLNRRRFWQSGLGLY</sequence>
<keyword evidence="5" id="KW-0325">Glycoprotein</keyword>
<dbReference type="GO" id="GO:0008270">
    <property type="term" value="F:zinc ion binding"/>
    <property type="evidence" value="ECO:0007669"/>
    <property type="project" value="UniProtKB-KW"/>
</dbReference>
<keyword evidence="6" id="KW-0479">Metal-binding</keyword>
<accession>A0AAN7PHL6</accession>
<protein>
    <recommendedName>
        <fullName evidence="9">C2H2-type domain-containing protein</fullName>
    </recommendedName>
</protein>
<dbReference type="SUPFAM" id="SSF53474">
    <property type="entry name" value="alpha/beta-Hydrolases"/>
    <property type="match status" value="1"/>
</dbReference>
<evidence type="ECO:0000256" key="6">
    <source>
        <dbReference type="PROSITE-ProRule" id="PRU00042"/>
    </source>
</evidence>
<dbReference type="PROSITE" id="PS00941">
    <property type="entry name" value="CARBOXYLESTERASE_B_2"/>
    <property type="match status" value="1"/>
</dbReference>
<dbReference type="GO" id="GO:0052689">
    <property type="term" value="F:carboxylic ester hydrolase activity"/>
    <property type="evidence" value="ECO:0007669"/>
    <property type="project" value="UniProtKB-KW"/>
</dbReference>
<keyword evidence="8" id="KW-1133">Transmembrane helix</keyword>
<dbReference type="InterPro" id="IPR029058">
    <property type="entry name" value="AB_hydrolase_fold"/>
</dbReference>
<evidence type="ECO:0000256" key="2">
    <source>
        <dbReference type="ARBA" id="ARBA00022487"/>
    </source>
</evidence>
<dbReference type="InterPro" id="IPR002018">
    <property type="entry name" value="CarbesteraseB"/>
</dbReference>
<dbReference type="PROSITE" id="PS00122">
    <property type="entry name" value="CARBOXYLESTERASE_B_1"/>
    <property type="match status" value="1"/>
</dbReference>